<gene>
    <name evidence="2" type="ORF">REJC140_03794</name>
</gene>
<sequence length="79" mass="9033">MRCYERLKIWLAENLLEWRREGTLPNFGAADRGVRIAFRTASPALLSGPAAPFVFGEAKGTKRRTNNSRGRAGRTWLRW</sequence>
<reference evidence="2 3" key="1">
    <citation type="submission" date="2020-11" db="EMBL/GenBank/DDBJ databases">
        <authorList>
            <person name="Lassalle F."/>
        </authorList>
    </citation>
    <scope>NUCLEOTIDE SEQUENCE [LARGE SCALE GENOMIC DNA]</scope>
    <source>
        <strain evidence="2 3">JC140</strain>
    </source>
</reference>
<evidence type="ECO:0000313" key="2">
    <source>
        <dbReference type="EMBL" id="CAD7044235.1"/>
    </source>
</evidence>
<feature type="region of interest" description="Disordered" evidence="1">
    <location>
        <begin position="59"/>
        <end position="79"/>
    </location>
</feature>
<dbReference type="EMBL" id="CABFWF030000013">
    <property type="protein sequence ID" value="CAD7044235.1"/>
    <property type="molecule type" value="Genomic_DNA"/>
</dbReference>
<comment type="caution">
    <text evidence="2">The sequence shown here is derived from an EMBL/GenBank/DDBJ whole genome shotgun (WGS) entry which is preliminary data.</text>
</comment>
<keyword evidence="3" id="KW-1185">Reference proteome</keyword>
<evidence type="ECO:0000256" key="1">
    <source>
        <dbReference type="SAM" id="MobiDB-lite"/>
    </source>
</evidence>
<dbReference type="Proteomes" id="UP000606921">
    <property type="component" value="Unassembled WGS sequence"/>
</dbReference>
<accession>A0ABN7JRR5</accession>
<organism evidence="2 3">
    <name type="scientific">Pseudorhizobium endolithicum</name>
    <dbReference type="NCBI Taxonomy" id="1191678"/>
    <lineage>
        <taxon>Bacteria</taxon>
        <taxon>Pseudomonadati</taxon>
        <taxon>Pseudomonadota</taxon>
        <taxon>Alphaproteobacteria</taxon>
        <taxon>Hyphomicrobiales</taxon>
        <taxon>Rhizobiaceae</taxon>
        <taxon>Rhizobium/Agrobacterium group</taxon>
        <taxon>Pseudorhizobium</taxon>
    </lineage>
</organism>
<protein>
    <recommendedName>
        <fullName evidence="4">Transposase</fullName>
    </recommendedName>
</protein>
<evidence type="ECO:0008006" key="4">
    <source>
        <dbReference type="Google" id="ProtNLM"/>
    </source>
</evidence>
<name>A0ABN7JRR5_9HYPH</name>
<proteinExistence type="predicted"/>
<evidence type="ECO:0000313" key="3">
    <source>
        <dbReference type="Proteomes" id="UP000606921"/>
    </source>
</evidence>